<organism evidence="12 13">
    <name type="scientific">Mycena metata</name>
    <dbReference type="NCBI Taxonomy" id="1033252"/>
    <lineage>
        <taxon>Eukaryota</taxon>
        <taxon>Fungi</taxon>
        <taxon>Dikarya</taxon>
        <taxon>Basidiomycota</taxon>
        <taxon>Agaricomycotina</taxon>
        <taxon>Agaricomycetes</taxon>
        <taxon>Agaricomycetidae</taxon>
        <taxon>Agaricales</taxon>
        <taxon>Marasmiineae</taxon>
        <taxon>Mycenaceae</taxon>
        <taxon>Mycena</taxon>
    </lineage>
</organism>
<evidence type="ECO:0000313" key="12">
    <source>
        <dbReference type="EMBL" id="KAJ7717049.1"/>
    </source>
</evidence>
<dbReference type="SMART" id="SM00780">
    <property type="entry name" value="PIG-X"/>
    <property type="match status" value="1"/>
</dbReference>
<proteinExistence type="inferred from homology"/>
<dbReference type="EMBL" id="JARKIB010000283">
    <property type="protein sequence ID" value="KAJ7717049.1"/>
    <property type="molecule type" value="Genomic_DNA"/>
</dbReference>
<keyword evidence="13" id="KW-1185">Reference proteome</keyword>
<gene>
    <name evidence="12" type="ORF">B0H16DRAFT_1476395</name>
</gene>
<dbReference type="PANTHER" id="PTHR28533:SF1">
    <property type="entry name" value="PROTEIN PBN1"/>
    <property type="match status" value="1"/>
</dbReference>
<dbReference type="AlphaFoldDB" id="A0AAD7HCE9"/>
<sequence length="214" mass="23989">MQSSSLLHAESFHPIFKTRILAPDSKNCSLHLHYFLPRSVFVDPYELSNRADDYSFQYIGPSNLELPVAALRQDAALLLSIVRPLSDDGILDVEVPLHMRYGPAALGSSFELTELPWPDAFFACPHKSASSDRLPLMLRDFAILFDKTDIMRLEPPSGAIPFEMIRTPVGDTAHVARVELGTAIVMLAAFFYLLRATLRTMRRMSIVTLPAKEE</sequence>
<evidence type="ECO:0000256" key="8">
    <source>
        <dbReference type="ARBA" id="ARBA00022989"/>
    </source>
</evidence>
<comment type="subcellular location">
    <subcellularLocation>
        <location evidence="11">Endoplasmic reticulum membrane</location>
        <topology evidence="11">Single-pass membrane protein</topology>
    </subcellularLocation>
    <subcellularLocation>
        <location evidence="1">Endoplasmic reticulum membrane</location>
        <topology evidence="1">Single-pass type III membrane protein</topology>
    </subcellularLocation>
</comment>
<keyword evidence="10" id="KW-0325">Glycoprotein</keyword>
<dbReference type="GO" id="GO:0005789">
    <property type="term" value="C:endoplasmic reticulum membrane"/>
    <property type="evidence" value="ECO:0007669"/>
    <property type="project" value="UniProtKB-SubCell"/>
</dbReference>
<evidence type="ECO:0000256" key="6">
    <source>
        <dbReference type="ARBA" id="ARBA00022692"/>
    </source>
</evidence>
<keyword evidence="8 11" id="KW-1133">Transmembrane helix</keyword>
<dbReference type="GO" id="GO:0000030">
    <property type="term" value="F:mannosyltransferase activity"/>
    <property type="evidence" value="ECO:0007669"/>
    <property type="project" value="TreeGrafter"/>
</dbReference>
<keyword evidence="6 11" id="KW-0812">Transmembrane</keyword>
<evidence type="ECO:0000313" key="13">
    <source>
        <dbReference type="Proteomes" id="UP001215598"/>
    </source>
</evidence>
<evidence type="ECO:0000256" key="11">
    <source>
        <dbReference type="RuleBase" id="RU366056"/>
    </source>
</evidence>
<name>A0AAD7HCE9_9AGAR</name>
<accession>A0AAD7HCE9</accession>
<evidence type="ECO:0000256" key="3">
    <source>
        <dbReference type="ARBA" id="ARBA00010345"/>
    </source>
</evidence>
<comment type="pathway">
    <text evidence="2 11">Glycolipid biosynthesis; glycosylphosphatidylinositol-anchor biosynthesis.</text>
</comment>
<evidence type="ECO:0000256" key="2">
    <source>
        <dbReference type="ARBA" id="ARBA00004687"/>
    </source>
</evidence>
<evidence type="ECO:0000256" key="9">
    <source>
        <dbReference type="ARBA" id="ARBA00023136"/>
    </source>
</evidence>
<protein>
    <recommendedName>
        <fullName evidence="4 11">Protein PBN1</fullName>
    </recommendedName>
</protein>
<keyword evidence="9 11" id="KW-0472">Membrane</keyword>
<dbReference type="GO" id="GO:1990529">
    <property type="term" value="C:glycosylphosphatidylinositol-mannosyltransferase I complex"/>
    <property type="evidence" value="ECO:0007669"/>
    <property type="project" value="TreeGrafter"/>
</dbReference>
<dbReference type="InterPro" id="IPR013233">
    <property type="entry name" value="PIG-X/PBN1"/>
</dbReference>
<evidence type="ECO:0000256" key="4">
    <source>
        <dbReference type="ARBA" id="ARBA00020410"/>
    </source>
</evidence>
<dbReference type="PANTHER" id="PTHR28533">
    <property type="entry name" value="PROTEIN PBN1"/>
    <property type="match status" value="1"/>
</dbReference>
<dbReference type="GO" id="GO:0006506">
    <property type="term" value="P:GPI anchor biosynthetic process"/>
    <property type="evidence" value="ECO:0007669"/>
    <property type="project" value="UniProtKB-KW"/>
</dbReference>
<evidence type="ECO:0000256" key="5">
    <source>
        <dbReference type="ARBA" id="ARBA00022502"/>
    </source>
</evidence>
<comment type="function">
    <text evidence="11">Required for proper folding and/or the stability of a subset of proteins in the endoplasmic reticulum. Component of glycosylphosphatidylinositol-mannosyltransferase 1 which transfers the first of the 4 mannoses in the GPI-anchor precursors during GPI-anchor biosynthesis. Probably acts by stabilizing the mannosyltransferase GPI14.</text>
</comment>
<evidence type="ECO:0000256" key="10">
    <source>
        <dbReference type="ARBA" id="ARBA00023180"/>
    </source>
</evidence>
<dbReference type="Pfam" id="PF08320">
    <property type="entry name" value="PIG-X"/>
    <property type="match status" value="1"/>
</dbReference>
<dbReference type="Proteomes" id="UP001215598">
    <property type="component" value="Unassembled WGS sequence"/>
</dbReference>
<evidence type="ECO:0000256" key="1">
    <source>
        <dbReference type="ARBA" id="ARBA00004643"/>
    </source>
</evidence>
<keyword evidence="7 11" id="KW-0256">Endoplasmic reticulum</keyword>
<evidence type="ECO:0000256" key="7">
    <source>
        <dbReference type="ARBA" id="ARBA00022824"/>
    </source>
</evidence>
<keyword evidence="5 11" id="KW-0337">GPI-anchor biosynthesis</keyword>
<comment type="similarity">
    <text evidence="3 11">Belongs to the PIGX family.</text>
</comment>
<dbReference type="InterPro" id="IPR042322">
    <property type="entry name" value="Pbn1"/>
</dbReference>
<comment type="caution">
    <text evidence="12">The sequence shown here is derived from an EMBL/GenBank/DDBJ whole genome shotgun (WGS) entry which is preliminary data.</text>
</comment>
<feature type="transmembrane region" description="Helical" evidence="11">
    <location>
        <begin position="174"/>
        <end position="194"/>
    </location>
</feature>
<reference evidence="12" key="1">
    <citation type="submission" date="2023-03" db="EMBL/GenBank/DDBJ databases">
        <title>Massive genome expansion in bonnet fungi (Mycena s.s.) driven by repeated elements and novel gene families across ecological guilds.</title>
        <authorList>
            <consortium name="Lawrence Berkeley National Laboratory"/>
            <person name="Harder C.B."/>
            <person name="Miyauchi S."/>
            <person name="Viragh M."/>
            <person name="Kuo A."/>
            <person name="Thoen E."/>
            <person name="Andreopoulos B."/>
            <person name="Lu D."/>
            <person name="Skrede I."/>
            <person name="Drula E."/>
            <person name="Henrissat B."/>
            <person name="Morin E."/>
            <person name="Kohler A."/>
            <person name="Barry K."/>
            <person name="LaButti K."/>
            <person name="Morin E."/>
            <person name="Salamov A."/>
            <person name="Lipzen A."/>
            <person name="Mereny Z."/>
            <person name="Hegedus B."/>
            <person name="Baldrian P."/>
            <person name="Stursova M."/>
            <person name="Weitz H."/>
            <person name="Taylor A."/>
            <person name="Grigoriev I.V."/>
            <person name="Nagy L.G."/>
            <person name="Martin F."/>
            <person name="Kauserud H."/>
        </authorList>
    </citation>
    <scope>NUCLEOTIDE SEQUENCE</scope>
    <source>
        <strain evidence="12">CBHHK182m</strain>
    </source>
</reference>